<comment type="caution">
    <text evidence="1">The sequence shown here is derived from an EMBL/GenBank/DDBJ whole genome shotgun (WGS) entry which is preliminary data.</text>
</comment>
<accession>A0AA39GQA0</accession>
<dbReference type="EMBL" id="JAPDFR010000001">
    <property type="protein sequence ID" value="KAK0391184.1"/>
    <property type="molecule type" value="Genomic_DNA"/>
</dbReference>
<dbReference type="Proteomes" id="UP001175261">
    <property type="component" value="Unassembled WGS sequence"/>
</dbReference>
<keyword evidence="2" id="KW-1185">Reference proteome</keyword>
<organism evidence="1 2">
    <name type="scientific">Sarocladium strictum</name>
    <name type="common">Black bundle disease fungus</name>
    <name type="synonym">Acremonium strictum</name>
    <dbReference type="NCBI Taxonomy" id="5046"/>
    <lineage>
        <taxon>Eukaryota</taxon>
        <taxon>Fungi</taxon>
        <taxon>Dikarya</taxon>
        <taxon>Ascomycota</taxon>
        <taxon>Pezizomycotina</taxon>
        <taxon>Sordariomycetes</taxon>
        <taxon>Hypocreomycetidae</taxon>
        <taxon>Hypocreales</taxon>
        <taxon>Sarocladiaceae</taxon>
        <taxon>Sarocladium</taxon>
    </lineage>
</organism>
<reference evidence="1" key="1">
    <citation type="submission" date="2022-10" db="EMBL/GenBank/DDBJ databases">
        <title>Determination and structural analysis of whole genome sequence of Sarocladium strictum F4-1.</title>
        <authorList>
            <person name="Hu L."/>
            <person name="Jiang Y."/>
        </authorList>
    </citation>
    <scope>NUCLEOTIDE SEQUENCE</scope>
    <source>
        <strain evidence="1">F4-1</strain>
    </source>
</reference>
<evidence type="ECO:0000313" key="1">
    <source>
        <dbReference type="EMBL" id="KAK0391184.1"/>
    </source>
</evidence>
<protein>
    <submittedName>
        <fullName evidence="1">Uncharacterized protein</fullName>
    </submittedName>
</protein>
<dbReference type="AlphaFoldDB" id="A0AA39GQA0"/>
<name>A0AA39GQA0_SARSR</name>
<sequence>MAMGCAHVFKLIKSDSTLIQWHCQICLRGPQWAIYECTYCKAHLCRGCTENV</sequence>
<evidence type="ECO:0000313" key="2">
    <source>
        <dbReference type="Proteomes" id="UP001175261"/>
    </source>
</evidence>
<proteinExistence type="predicted"/>
<gene>
    <name evidence="1" type="ORF">NLU13_0685</name>
</gene>